<accession>A0A7X5TZN2</accession>
<dbReference type="RefSeq" id="WP_167158930.1">
    <property type="nucleotide sequence ID" value="NZ_JAANOW010000001.1"/>
</dbReference>
<comment type="caution">
    <text evidence="1">The sequence shown here is derived from an EMBL/GenBank/DDBJ whole genome shotgun (WGS) entry which is preliminary data.</text>
</comment>
<reference evidence="1 2" key="1">
    <citation type="submission" date="2020-03" db="EMBL/GenBank/DDBJ databases">
        <title>Sequencing the genomes of 1000 actinobacteria strains.</title>
        <authorList>
            <person name="Klenk H.-P."/>
        </authorList>
    </citation>
    <scope>NUCLEOTIDE SEQUENCE [LARGE SCALE GENOMIC DNA]</scope>
    <source>
        <strain evidence="1 2">DSM 44556</strain>
    </source>
</reference>
<evidence type="ECO:0000313" key="1">
    <source>
        <dbReference type="EMBL" id="NIH95718.1"/>
    </source>
</evidence>
<sequence length="105" mass="11558">MTKAVVGVAVKALLNERALPNFAQAGADAAARFATASEQQRREVDPRPPIRPQVAVGIRVREGAIERLVTDAEEFIQAQITEFIQFRIRAALDSDELFEVVPVDD</sequence>
<proteinExistence type="predicted"/>
<evidence type="ECO:0000313" key="2">
    <source>
        <dbReference type="Proteomes" id="UP000547444"/>
    </source>
</evidence>
<dbReference type="AlphaFoldDB" id="A0A7X5TZN2"/>
<organism evidence="1 2">
    <name type="scientific">Mycolicibacterium fluoranthenivorans</name>
    <dbReference type="NCBI Taxonomy" id="258505"/>
    <lineage>
        <taxon>Bacteria</taxon>
        <taxon>Bacillati</taxon>
        <taxon>Actinomycetota</taxon>
        <taxon>Actinomycetes</taxon>
        <taxon>Mycobacteriales</taxon>
        <taxon>Mycobacteriaceae</taxon>
        <taxon>Mycolicibacterium</taxon>
    </lineage>
</organism>
<gene>
    <name evidence="1" type="ORF">FHU31_002674</name>
</gene>
<protein>
    <submittedName>
        <fullName evidence="1">Uncharacterized protein</fullName>
    </submittedName>
</protein>
<dbReference type="EMBL" id="JAANOW010000001">
    <property type="protein sequence ID" value="NIH95718.1"/>
    <property type="molecule type" value="Genomic_DNA"/>
</dbReference>
<dbReference type="Proteomes" id="UP000547444">
    <property type="component" value="Unassembled WGS sequence"/>
</dbReference>
<keyword evidence="2" id="KW-1185">Reference proteome</keyword>
<name>A0A7X5TZN2_9MYCO</name>